<proteinExistence type="predicted"/>
<gene>
    <name evidence="2" type="ORF">J1C55_00430</name>
</gene>
<name>A0ABS8EJA3_9FLAO</name>
<dbReference type="InterPro" id="IPR025381">
    <property type="entry name" value="DUF4296"/>
</dbReference>
<evidence type="ECO:0000313" key="2">
    <source>
        <dbReference type="EMBL" id="MCC1483041.1"/>
    </source>
</evidence>
<organism evidence="2 3">
    <name type="scientific">Winogradskyella immobilis</name>
    <dbReference type="NCBI Taxonomy" id="2816852"/>
    <lineage>
        <taxon>Bacteria</taxon>
        <taxon>Pseudomonadati</taxon>
        <taxon>Bacteroidota</taxon>
        <taxon>Flavobacteriia</taxon>
        <taxon>Flavobacteriales</taxon>
        <taxon>Flavobacteriaceae</taxon>
        <taxon>Winogradskyella</taxon>
    </lineage>
</organism>
<dbReference type="Proteomes" id="UP000778797">
    <property type="component" value="Unassembled WGS sequence"/>
</dbReference>
<reference evidence="3" key="2">
    <citation type="submission" date="2023-07" db="EMBL/GenBank/DDBJ databases">
        <title>Genome of Winogradskyella sp. E313.</title>
        <authorList>
            <person name="Zhou Y."/>
        </authorList>
    </citation>
    <scope>NUCLEOTIDE SEQUENCE [LARGE SCALE GENOMIC DNA]</scope>
    <source>
        <strain evidence="3">E313</strain>
    </source>
</reference>
<keyword evidence="3" id="KW-1185">Reference proteome</keyword>
<reference evidence="3" key="1">
    <citation type="submission" date="2021-03" db="EMBL/GenBank/DDBJ databases">
        <title>Genome of Cognatishimia sp. F0-27.</title>
        <authorList>
            <person name="Ping X."/>
        </authorList>
    </citation>
    <scope>NUCLEOTIDE SEQUENCE [LARGE SCALE GENOMIC DNA]</scope>
    <source>
        <strain evidence="3">E313</strain>
    </source>
</reference>
<accession>A0ABS8EJA3</accession>
<evidence type="ECO:0000259" key="1">
    <source>
        <dbReference type="Pfam" id="PF14129"/>
    </source>
</evidence>
<feature type="domain" description="DUF4296" evidence="1">
    <location>
        <begin position="25"/>
        <end position="107"/>
    </location>
</feature>
<dbReference type="EMBL" id="JAFMPT010000001">
    <property type="protein sequence ID" value="MCC1483041.1"/>
    <property type="molecule type" value="Genomic_DNA"/>
</dbReference>
<evidence type="ECO:0000313" key="3">
    <source>
        <dbReference type="Proteomes" id="UP000778797"/>
    </source>
</evidence>
<dbReference type="RefSeq" id="WP_227475457.1">
    <property type="nucleotide sequence ID" value="NZ_JAFMPT010000001.1"/>
</dbReference>
<protein>
    <submittedName>
        <fullName evidence="2">DUF4296 domain-containing protein</fullName>
    </submittedName>
</protein>
<sequence length="151" mass="17684">MKYIYGIFLLVFITSCESNIKPKKPENLIPKEDMTNVLFDMFVVNSAKGLNKKLLEVKGVSPEKYILEKYQIDSLQFAQSNNYYAHDIETYKTIIEEVKEKITTQRKVFEEIEKKEKEEANRRRDSIKAAQKKNGRIINEDSIRATLKIKS</sequence>
<dbReference type="PROSITE" id="PS51257">
    <property type="entry name" value="PROKAR_LIPOPROTEIN"/>
    <property type="match status" value="1"/>
</dbReference>
<dbReference type="Pfam" id="PF14129">
    <property type="entry name" value="DUF4296"/>
    <property type="match status" value="1"/>
</dbReference>
<comment type="caution">
    <text evidence="2">The sequence shown here is derived from an EMBL/GenBank/DDBJ whole genome shotgun (WGS) entry which is preliminary data.</text>
</comment>